<dbReference type="InterPro" id="IPR021795">
    <property type="entry name" value="DUF3363"/>
</dbReference>
<name>A0A3N6MS34_9BURK</name>
<protein>
    <submittedName>
        <fullName evidence="2">DUF3363 domain-containing protein</fullName>
    </submittedName>
</protein>
<gene>
    <name evidence="2" type="ORF">D1Y85_17165</name>
</gene>
<proteinExistence type="predicted"/>
<sequence>MATPLPTKPLPARPPPSASCARRSWRTTPGFATSSAVDGTDGKVYYIALSPRSELEQYPTGTVVEVKGGTAVRTDDRNIAEKNPEISWKFDLLTELLFPLHREGNSPVVGGFPQRRPPATGAARAARLAWCPVTSIVRNLDAARKDV</sequence>
<feature type="compositionally biased region" description="Pro residues" evidence="1">
    <location>
        <begin position="1"/>
        <end position="17"/>
    </location>
</feature>
<comment type="caution">
    <text evidence="2">The sequence shown here is derived from an EMBL/GenBank/DDBJ whole genome shotgun (WGS) entry which is preliminary data.</text>
</comment>
<dbReference type="OrthoDB" id="9809969at2"/>
<dbReference type="EMBL" id="RQIS01000012">
    <property type="protein sequence ID" value="RQH04625.1"/>
    <property type="molecule type" value="Genomic_DNA"/>
</dbReference>
<accession>A0A3N6MS34</accession>
<reference evidence="2 3" key="1">
    <citation type="submission" date="2018-11" db="EMBL/GenBank/DDBJ databases">
        <title>Paraburkholderia sp. DHOA04, isolated from soil.</title>
        <authorList>
            <person name="Gao Z.-H."/>
            <person name="Qiu L.-H."/>
            <person name="Fu J.-C."/>
        </authorList>
    </citation>
    <scope>NUCLEOTIDE SEQUENCE [LARGE SCALE GENOMIC DNA]</scope>
    <source>
        <strain evidence="2 3">DHOA04</strain>
    </source>
</reference>
<evidence type="ECO:0000256" key="1">
    <source>
        <dbReference type="SAM" id="MobiDB-lite"/>
    </source>
</evidence>
<dbReference type="AlphaFoldDB" id="A0A3N6MS34"/>
<dbReference type="Pfam" id="PF11843">
    <property type="entry name" value="DUF3363"/>
    <property type="match status" value="1"/>
</dbReference>
<keyword evidence="3" id="KW-1185">Reference proteome</keyword>
<feature type="region of interest" description="Disordered" evidence="1">
    <location>
        <begin position="1"/>
        <end position="33"/>
    </location>
</feature>
<organism evidence="2 3">
    <name type="scientific">Paraburkholderia dinghuensis</name>
    <dbReference type="NCBI Taxonomy" id="2305225"/>
    <lineage>
        <taxon>Bacteria</taxon>
        <taxon>Pseudomonadati</taxon>
        <taxon>Pseudomonadota</taxon>
        <taxon>Betaproteobacteria</taxon>
        <taxon>Burkholderiales</taxon>
        <taxon>Burkholderiaceae</taxon>
        <taxon>Paraburkholderia</taxon>
    </lineage>
</organism>
<dbReference type="Proteomes" id="UP000272778">
    <property type="component" value="Unassembled WGS sequence"/>
</dbReference>
<evidence type="ECO:0000313" key="2">
    <source>
        <dbReference type="EMBL" id="RQH04625.1"/>
    </source>
</evidence>
<evidence type="ECO:0000313" key="3">
    <source>
        <dbReference type="Proteomes" id="UP000272778"/>
    </source>
</evidence>